<dbReference type="PANTHER" id="PTHR13318:SF95">
    <property type="entry name" value="F-BOX PROTEIN YLR352W"/>
    <property type="match status" value="1"/>
</dbReference>
<dbReference type="OMA" id="ACRHISR"/>
<feature type="compositionally biased region" description="Basic residues" evidence="1">
    <location>
        <begin position="88"/>
        <end position="104"/>
    </location>
</feature>
<feature type="region of interest" description="Disordered" evidence="1">
    <location>
        <begin position="33"/>
        <end position="115"/>
    </location>
</feature>
<dbReference type="AlphaFoldDB" id="A0A165IAU1"/>
<gene>
    <name evidence="3" type="ORF">L228DRAFT_245624</name>
</gene>
<dbReference type="EMBL" id="KV407456">
    <property type="protein sequence ID" value="KZF24641.1"/>
    <property type="molecule type" value="Genomic_DNA"/>
</dbReference>
<dbReference type="InterPro" id="IPR006553">
    <property type="entry name" value="Leu-rich_rpt_Cys-con_subtyp"/>
</dbReference>
<accession>A0A165IAU1</accession>
<sequence>MSNRRATNNRIRGPQSALTDFLASNNISAAQIRTDYERRRREAQSRINSERPAEDSAAEVETQQTATSTENSEQRKKRKRQEENAIAKIKKNKNKNNKNKRRQRFAVDSESDEEDATWDLYAKSKPLPGQLENCEICNKRFTVTAYSKTGPDGGLLCAKCSRELEAEEKKDKPKKKSGARERRRQVQSRLLDGIVSLGAKNLQELCVEKVADNINDVDEFGDLPQTLLDRLSQILSKKRVITSRTLDLFLRPDLDKVAIYDAGKLESHDFVKIFAVIPNLRHLLLLHAGQFKDEVMEYMLERQVPIKSLQLEAANLISNRMWHELFRRAGGSLEALKLAWLDSSFNDECVQVLADNCPNLKRLKLRKCFHLDENALVSIGKLSNLEHLSLQFSGQVEGQLVTDLVNSVGQKLFTLSLTKFENADDAVLAAIHASCRHLRKFRFSENDLCTDAAYEQLFTDWVNPGLVFADFSSTRDLDYSNPDGPDEPVGLASKGFAALMKHSGSSLERLDISSCRHIAHSTFCEVFDGIKIYPNLRELNLSFIPRVDTLVVAAIFKSCPQLQKVVAFSCFGIRDVIVPPNVALIGIPNAQENIMINADALAYY</sequence>
<dbReference type="Pfam" id="PF23550">
    <property type="entry name" value="zf_Tbcl_Rhp7"/>
    <property type="match status" value="1"/>
</dbReference>
<evidence type="ECO:0000259" key="2">
    <source>
        <dbReference type="Pfam" id="PF23550"/>
    </source>
</evidence>
<proteinExistence type="predicted"/>
<feature type="domain" description="DNA repair protein rhp7 treble clef" evidence="2">
    <location>
        <begin position="128"/>
        <end position="165"/>
    </location>
</feature>
<dbReference type="FunFam" id="3.80.10.10:FF:000601">
    <property type="entry name" value="DNA repair protein Rad7, protein"/>
    <property type="match status" value="1"/>
</dbReference>
<dbReference type="OrthoDB" id="1924287at2759"/>
<dbReference type="FunCoup" id="A0A165IAU1">
    <property type="interactions" value="32"/>
</dbReference>
<organism evidence="3 4">
    <name type="scientific">Xylona heveae (strain CBS 132557 / TC161)</name>
    <dbReference type="NCBI Taxonomy" id="1328760"/>
    <lineage>
        <taxon>Eukaryota</taxon>
        <taxon>Fungi</taxon>
        <taxon>Dikarya</taxon>
        <taxon>Ascomycota</taxon>
        <taxon>Pezizomycotina</taxon>
        <taxon>Xylonomycetes</taxon>
        <taxon>Xylonales</taxon>
        <taxon>Xylonaceae</taxon>
        <taxon>Xylona</taxon>
    </lineage>
</organism>
<dbReference type="Gene3D" id="3.80.10.10">
    <property type="entry name" value="Ribonuclease Inhibitor"/>
    <property type="match status" value="2"/>
</dbReference>
<name>A0A165IAU1_XYLHT</name>
<dbReference type="InterPro" id="IPR056451">
    <property type="entry name" value="Znf_Tbcl_Rhp7"/>
</dbReference>
<dbReference type="GO" id="GO:0019005">
    <property type="term" value="C:SCF ubiquitin ligase complex"/>
    <property type="evidence" value="ECO:0007669"/>
    <property type="project" value="TreeGrafter"/>
</dbReference>
<protein>
    <submittedName>
        <fullName evidence="3">F-box and leucine-rich repeat protein 20</fullName>
    </submittedName>
</protein>
<evidence type="ECO:0000256" key="1">
    <source>
        <dbReference type="SAM" id="MobiDB-lite"/>
    </source>
</evidence>
<dbReference type="Proteomes" id="UP000076632">
    <property type="component" value="Unassembled WGS sequence"/>
</dbReference>
<evidence type="ECO:0000313" key="4">
    <source>
        <dbReference type="Proteomes" id="UP000076632"/>
    </source>
</evidence>
<dbReference type="RefSeq" id="XP_018190196.1">
    <property type="nucleotide sequence ID" value="XM_018332211.1"/>
</dbReference>
<dbReference type="InParanoid" id="A0A165IAU1"/>
<dbReference type="STRING" id="1328760.A0A165IAU1"/>
<dbReference type="GO" id="GO:0031146">
    <property type="term" value="P:SCF-dependent proteasomal ubiquitin-dependent protein catabolic process"/>
    <property type="evidence" value="ECO:0007669"/>
    <property type="project" value="TreeGrafter"/>
</dbReference>
<dbReference type="GeneID" id="28897348"/>
<keyword evidence="4" id="KW-1185">Reference proteome</keyword>
<feature type="compositionally biased region" description="Basic and acidic residues" evidence="1">
    <location>
        <begin position="34"/>
        <end position="54"/>
    </location>
</feature>
<dbReference type="SUPFAM" id="SSF52047">
    <property type="entry name" value="RNI-like"/>
    <property type="match status" value="1"/>
</dbReference>
<dbReference type="InterPro" id="IPR032675">
    <property type="entry name" value="LRR_dom_sf"/>
</dbReference>
<dbReference type="PANTHER" id="PTHR13318">
    <property type="entry name" value="PARTNER OF PAIRED, ISOFORM B-RELATED"/>
    <property type="match status" value="1"/>
</dbReference>
<reference evidence="3 4" key="1">
    <citation type="journal article" date="2016" name="Fungal Biol.">
        <title>The genome of Xylona heveae provides a window into fungal endophytism.</title>
        <authorList>
            <person name="Gazis R."/>
            <person name="Kuo A."/>
            <person name="Riley R."/>
            <person name="LaButti K."/>
            <person name="Lipzen A."/>
            <person name="Lin J."/>
            <person name="Amirebrahimi M."/>
            <person name="Hesse C.N."/>
            <person name="Spatafora J.W."/>
            <person name="Henrissat B."/>
            <person name="Hainaut M."/>
            <person name="Grigoriev I.V."/>
            <person name="Hibbett D.S."/>
        </authorList>
    </citation>
    <scope>NUCLEOTIDE SEQUENCE [LARGE SCALE GENOMIC DNA]</scope>
    <source>
        <strain evidence="3 4">TC161</strain>
    </source>
</reference>
<dbReference type="SMART" id="SM00367">
    <property type="entry name" value="LRR_CC"/>
    <property type="match status" value="3"/>
</dbReference>
<feature type="compositionally biased region" description="Polar residues" evidence="1">
    <location>
        <begin position="61"/>
        <end position="71"/>
    </location>
</feature>
<evidence type="ECO:0000313" key="3">
    <source>
        <dbReference type="EMBL" id="KZF24641.1"/>
    </source>
</evidence>